<name>E9PA02_YEASX</name>
<feature type="non-terminal residue" evidence="1">
    <location>
        <position position="1"/>
    </location>
</feature>
<dbReference type="IntAct" id="E9PA02">
    <property type="interactions" value="1"/>
</dbReference>
<gene>
    <name evidence="1" type="primary">NIF3</name>
</gene>
<accession>E9PA02</accession>
<dbReference type="AlphaFoldDB" id="E9PA02"/>
<dbReference type="EMBL" id="U52042">
    <property type="protein sequence ID" value="AAC49363.1"/>
    <property type="molecule type" value="mRNA"/>
</dbReference>
<evidence type="ECO:0000313" key="1">
    <source>
        <dbReference type="EMBL" id="AAC49363.1"/>
    </source>
</evidence>
<organism evidence="1">
    <name type="scientific">Saccharomyces cerevisiae</name>
    <name type="common">Baker's yeast</name>
    <dbReference type="NCBI Taxonomy" id="4932"/>
    <lineage>
        <taxon>Eukaryota</taxon>
        <taxon>Fungi</taxon>
        <taxon>Dikarya</taxon>
        <taxon>Ascomycota</taxon>
        <taxon>Saccharomycotina</taxon>
        <taxon>Saccharomycetes</taxon>
        <taxon>Saccharomycetales</taxon>
        <taxon>Saccharomycetaceae</taxon>
        <taxon>Saccharomyces</taxon>
    </lineage>
</organism>
<proteinExistence type="evidence at transcript level"/>
<sequence>LHEQPDDKTVVRMVFVISYIAIYTSSYATVKGSQSILLTTTSWPSSCNKPFITS</sequence>
<protein>
    <submittedName>
        <fullName evidence="1">Ngg1p-interacting factor 3</fullName>
    </submittedName>
</protein>
<reference evidence="1" key="1">
    <citation type="journal article" date="1996" name="J. Biol. Chem.">
        <title>Transcriptional activation by yeast PDR1p is inhibited by its association with NGG1p/ADA3p.</title>
        <authorList>
            <person name="Martens J.A."/>
            <person name="Genereaux J."/>
            <person name="Saleh A."/>
            <person name="Brandl C.J."/>
        </authorList>
    </citation>
    <scope>NUCLEOTIDE SEQUENCE</scope>
</reference>